<dbReference type="RefSeq" id="WP_218101388.1">
    <property type="nucleotide sequence ID" value="NZ_CAJVCE010000017.1"/>
</dbReference>
<gene>
    <name evidence="3" type="ORF">PAECIP111802_05163</name>
</gene>
<dbReference type="InterPro" id="IPR050490">
    <property type="entry name" value="Bact_solute-bd_prot1"/>
</dbReference>
<sequence>MVVAFTGYKKAAMLASLTVLIGASAGCSGGSGTNGPANPGSSAKEAAPPSNEPVEITIRTGTADEEFNRTVREPLKKKFPNVTITKVGYDQKLQELIAANKLPDMMQQAYTNMDEIIDIDYAMNLDEMVKKYNVDLNRFNPDIVKVIRSASVGKNELLLYPFLVQPFVLHYNKGIFDKFGVEYPKAGNTWDDLIELSKKLSRSQDGVNYRGLDAGLSVNRMQLQLSLPYVDAKTGKSLVGSHPGWTRFFQTYQAVYSVPGNFPEGAKYGDGSKAFLETKNLAMYPHIVFLMNAPYEKAAKEGLSMGITTYPSFKDKPGVGSGLFGGGWAISKQTKHKDLAFQMAMHLASDEVQTELAKIGVVTPLKNPEVQKKLYEGYEFAKGMDLSVIFKTTVAPPYEKTKYDGKAQPIVNSSVQNVFKSGADINTIMREIDEKINKMVEEEKKK</sequence>
<feature type="signal peptide" evidence="2">
    <location>
        <begin position="1"/>
        <end position="25"/>
    </location>
</feature>
<evidence type="ECO:0000256" key="1">
    <source>
        <dbReference type="SAM" id="MobiDB-lite"/>
    </source>
</evidence>
<feature type="region of interest" description="Disordered" evidence="1">
    <location>
        <begin position="29"/>
        <end position="52"/>
    </location>
</feature>
<name>A0ABM8VNZ2_9BACL</name>
<dbReference type="EMBL" id="CAJVCE010000017">
    <property type="protein sequence ID" value="CAG7652206.1"/>
    <property type="molecule type" value="Genomic_DNA"/>
</dbReference>
<evidence type="ECO:0000313" key="4">
    <source>
        <dbReference type="Proteomes" id="UP000730618"/>
    </source>
</evidence>
<accession>A0ABM8VNZ2</accession>
<dbReference type="PANTHER" id="PTHR43649:SF12">
    <property type="entry name" value="DIACETYLCHITOBIOSE BINDING PROTEIN DASA"/>
    <property type="match status" value="1"/>
</dbReference>
<evidence type="ECO:0000256" key="2">
    <source>
        <dbReference type="SAM" id="SignalP"/>
    </source>
</evidence>
<protein>
    <recommendedName>
        <fullName evidence="5">Extracellular solute-binding protein</fullName>
    </recommendedName>
</protein>
<keyword evidence="2" id="KW-0732">Signal</keyword>
<feature type="chain" id="PRO_5047478968" description="Extracellular solute-binding protein" evidence="2">
    <location>
        <begin position="26"/>
        <end position="446"/>
    </location>
</feature>
<proteinExistence type="predicted"/>
<dbReference type="Proteomes" id="UP000730618">
    <property type="component" value="Unassembled WGS sequence"/>
</dbReference>
<keyword evidence="4" id="KW-1185">Reference proteome</keyword>
<dbReference type="PANTHER" id="PTHR43649">
    <property type="entry name" value="ARABINOSE-BINDING PROTEIN-RELATED"/>
    <property type="match status" value="1"/>
</dbReference>
<reference evidence="3 4" key="1">
    <citation type="submission" date="2021-06" db="EMBL/GenBank/DDBJ databases">
        <authorList>
            <person name="Criscuolo A."/>
        </authorList>
    </citation>
    <scope>NUCLEOTIDE SEQUENCE [LARGE SCALE GENOMIC DNA]</scope>
    <source>
        <strain evidence="4">CIP 111802</strain>
    </source>
</reference>
<evidence type="ECO:0000313" key="3">
    <source>
        <dbReference type="EMBL" id="CAG7652206.1"/>
    </source>
</evidence>
<comment type="caution">
    <text evidence="3">The sequence shown here is derived from an EMBL/GenBank/DDBJ whole genome shotgun (WGS) entry which is preliminary data.</text>
</comment>
<dbReference type="InterPro" id="IPR006059">
    <property type="entry name" value="SBP"/>
</dbReference>
<dbReference type="Pfam" id="PF01547">
    <property type="entry name" value="SBP_bac_1"/>
    <property type="match status" value="1"/>
</dbReference>
<organism evidence="3 4">
    <name type="scientific">Paenibacillus allorhizosphaerae</name>
    <dbReference type="NCBI Taxonomy" id="2849866"/>
    <lineage>
        <taxon>Bacteria</taxon>
        <taxon>Bacillati</taxon>
        <taxon>Bacillota</taxon>
        <taxon>Bacilli</taxon>
        <taxon>Bacillales</taxon>
        <taxon>Paenibacillaceae</taxon>
        <taxon>Paenibacillus</taxon>
    </lineage>
</organism>
<evidence type="ECO:0008006" key="5">
    <source>
        <dbReference type="Google" id="ProtNLM"/>
    </source>
</evidence>